<dbReference type="CDD" id="cd06225">
    <property type="entry name" value="HAMP"/>
    <property type="match status" value="1"/>
</dbReference>
<evidence type="ECO:0000313" key="15">
    <source>
        <dbReference type="EMBL" id="SDC46411.1"/>
    </source>
</evidence>
<proteinExistence type="predicted"/>
<name>A0A1G6LT94_9BACI</name>
<dbReference type="Proteomes" id="UP000242949">
    <property type="component" value="Unassembled WGS sequence"/>
</dbReference>
<evidence type="ECO:0000256" key="1">
    <source>
        <dbReference type="ARBA" id="ARBA00000085"/>
    </source>
</evidence>
<keyword evidence="6" id="KW-0808">Transferase</keyword>
<keyword evidence="7" id="KW-0547">Nucleotide-binding</keyword>
<dbReference type="InterPro" id="IPR005467">
    <property type="entry name" value="His_kinase_dom"/>
</dbReference>
<dbReference type="InterPro" id="IPR004358">
    <property type="entry name" value="Sig_transdc_His_kin-like_C"/>
</dbReference>
<reference evidence="16" key="1">
    <citation type="submission" date="2016-09" db="EMBL/GenBank/DDBJ databases">
        <authorList>
            <person name="Varghese N."/>
            <person name="Submissions S."/>
        </authorList>
    </citation>
    <scope>NUCLEOTIDE SEQUENCE [LARGE SCALE GENOMIC DNA]</scope>
    <source>
        <strain evidence="16">S5</strain>
    </source>
</reference>
<dbReference type="InterPro" id="IPR003661">
    <property type="entry name" value="HisK_dim/P_dom"/>
</dbReference>
<evidence type="ECO:0000256" key="2">
    <source>
        <dbReference type="ARBA" id="ARBA00004651"/>
    </source>
</evidence>
<dbReference type="SUPFAM" id="SSF55874">
    <property type="entry name" value="ATPase domain of HSP90 chaperone/DNA topoisomerase II/histidine kinase"/>
    <property type="match status" value="1"/>
</dbReference>
<dbReference type="SUPFAM" id="SSF158472">
    <property type="entry name" value="HAMP domain-like"/>
    <property type="match status" value="1"/>
</dbReference>
<evidence type="ECO:0000256" key="7">
    <source>
        <dbReference type="ARBA" id="ARBA00022741"/>
    </source>
</evidence>
<dbReference type="Gene3D" id="6.10.340.10">
    <property type="match status" value="1"/>
</dbReference>
<evidence type="ECO:0000256" key="10">
    <source>
        <dbReference type="ARBA" id="ARBA00023012"/>
    </source>
</evidence>
<dbReference type="InterPro" id="IPR050351">
    <property type="entry name" value="BphY/WalK/GraS-like"/>
</dbReference>
<keyword evidence="10" id="KW-0902">Two-component regulatory system</keyword>
<dbReference type="InterPro" id="IPR036890">
    <property type="entry name" value="HATPase_C_sf"/>
</dbReference>
<dbReference type="SUPFAM" id="SSF47384">
    <property type="entry name" value="Homodimeric domain of signal transducing histidine kinase"/>
    <property type="match status" value="1"/>
</dbReference>
<sequence>MRRGYSHSEVLSTQFDQETIEHVALMESTSSMITIIMDENQMILDQSNDINIELDAIISEINLYELPEQGTKINMDPFNDEYLATVTPIVSEHDDTGFIFMFESTEQLKNNIRTLTLQFTIIGVLSLFLTLTTLFILSKKLSKPLVTMKSATQMLSEKQSTSIALPVDRNDELGELANAIDHLSNHLQYLKNERNEFLSSVAHELRTPLTYIKGYADVLTKKRNLTDDNKMSYLNIIQEESERLTRLINNLFNLARSDQNKFTIYLEKTNVLEIVSDAIHFFNISFQERGIHVNLDIQSDLNIPLDRKRFYQVLIIIIDNCLKHAGAFDTLKISASDTNNSLVLTIEDNGSGIDEEHLPHVFEKLYRADKSRARSTGGSGLGLSIAKEIIHAHEGTIEMHNVDYSGTKITITLRKD</sequence>
<dbReference type="PANTHER" id="PTHR45453">
    <property type="entry name" value="PHOSPHATE REGULON SENSOR PROTEIN PHOR"/>
    <property type="match status" value="1"/>
</dbReference>
<dbReference type="Gene3D" id="3.30.565.10">
    <property type="entry name" value="Histidine kinase-like ATPase, C-terminal domain"/>
    <property type="match status" value="1"/>
</dbReference>
<dbReference type="PANTHER" id="PTHR45453:SF1">
    <property type="entry name" value="PHOSPHATE REGULON SENSOR PROTEIN PHOR"/>
    <property type="match status" value="1"/>
</dbReference>
<dbReference type="Gene3D" id="1.10.287.130">
    <property type="match status" value="1"/>
</dbReference>
<feature type="domain" description="Histidine kinase" evidence="13">
    <location>
        <begin position="200"/>
        <end position="416"/>
    </location>
</feature>
<dbReference type="FunFam" id="1.10.287.130:FF:000001">
    <property type="entry name" value="Two-component sensor histidine kinase"/>
    <property type="match status" value="1"/>
</dbReference>
<dbReference type="EC" id="2.7.13.3" evidence="3"/>
<evidence type="ECO:0000256" key="12">
    <source>
        <dbReference type="SAM" id="Phobius"/>
    </source>
</evidence>
<dbReference type="PROSITE" id="PS50885">
    <property type="entry name" value="HAMP"/>
    <property type="match status" value="1"/>
</dbReference>
<keyword evidence="4" id="KW-1003">Cell membrane</keyword>
<accession>A0A1G6LT94</accession>
<keyword evidence="8" id="KW-0418">Kinase</keyword>
<evidence type="ECO:0000259" key="13">
    <source>
        <dbReference type="PROSITE" id="PS50109"/>
    </source>
</evidence>
<dbReference type="STRING" id="1612202.SAMN05421734_10960"/>
<evidence type="ECO:0000256" key="9">
    <source>
        <dbReference type="ARBA" id="ARBA00022840"/>
    </source>
</evidence>
<dbReference type="Pfam" id="PF02518">
    <property type="entry name" value="HATPase_c"/>
    <property type="match status" value="1"/>
</dbReference>
<dbReference type="PRINTS" id="PR00344">
    <property type="entry name" value="BCTRLSENSOR"/>
</dbReference>
<evidence type="ECO:0000256" key="6">
    <source>
        <dbReference type="ARBA" id="ARBA00022679"/>
    </source>
</evidence>
<dbReference type="CDD" id="cd00082">
    <property type="entry name" value="HisKA"/>
    <property type="match status" value="1"/>
</dbReference>
<evidence type="ECO:0000313" key="16">
    <source>
        <dbReference type="Proteomes" id="UP000242949"/>
    </source>
</evidence>
<comment type="catalytic activity">
    <reaction evidence="1">
        <text>ATP + protein L-histidine = ADP + protein N-phospho-L-histidine.</text>
        <dbReference type="EC" id="2.7.13.3"/>
    </reaction>
</comment>
<evidence type="ECO:0000256" key="3">
    <source>
        <dbReference type="ARBA" id="ARBA00012438"/>
    </source>
</evidence>
<evidence type="ECO:0000259" key="14">
    <source>
        <dbReference type="PROSITE" id="PS50885"/>
    </source>
</evidence>
<dbReference type="EMBL" id="FMYI01000009">
    <property type="protein sequence ID" value="SDC46411.1"/>
    <property type="molecule type" value="Genomic_DNA"/>
</dbReference>
<keyword evidence="9" id="KW-0067">ATP-binding</keyword>
<evidence type="ECO:0000256" key="4">
    <source>
        <dbReference type="ARBA" id="ARBA00022475"/>
    </source>
</evidence>
<feature type="domain" description="HAMP" evidence="14">
    <location>
        <begin position="139"/>
        <end position="192"/>
    </location>
</feature>
<dbReference type="GO" id="GO:0016036">
    <property type="term" value="P:cellular response to phosphate starvation"/>
    <property type="evidence" value="ECO:0007669"/>
    <property type="project" value="TreeGrafter"/>
</dbReference>
<dbReference type="SMART" id="SM00304">
    <property type="entry name" value="HAMP"/>
    <property type="match status" value="1"/>
</dbReference>
<feature type="transmembrane region" description="Helical" evidence="12">
    <location>
        <begin position="115"/>
        <end position="137"/>
    </location>
</feature>
<dbReference type="SMART" id="SM00387">
    <property type="entry name" value="HATPase_c"/>
    <property type="match status" value="1"/>
</dbReference>
<dbReference type="GO" id="GO:0000155">
    <property type="term" value="F:phosphorelay sensor kinase activity"/>
    <property type="evidence" value="ECO:0007669"/>
    <property type="project" value="InterPro"/>
</dbReference>
<evidence type="ECO:0000256" key="11">
    <source>
        <dbReference type="ARBA" id="ARBA00023136"/>
    </source>
</evidence>
<organism evidence="15 16">
    <name type="scientific">Pelagirhabdus alkalitolerans</name>
    <dbReference type="NCBI Taxonomy" id="1612202"/>
    <lineage>
        <taxon>Bacteria</taxon>
        <taxon>Bacillati</taxon>
        <taxon>Bacillota</taxon>
        <taxon>Bacilli</taxon>
        <taxon>Bacillales</taxon>
        <taxon>Bacillaceae</taxon>
        <taxon>Pelagirhabdus</taxon>
    </lineage>
</organism>
<gene>
    <name evidence="15" type="ORF">SAMN05421734_10960</name>
</gene>
<dbReference type="Pfam" id="PF00672">
    <property type="entry name" value="HAMP"/>
    <property type="match status" value="1"/>
</dbReference>
<protein>
    <recommendedName>
        <fullName evidence="3">histidine kinase</fullName>
        <ecNumber evidence="3">2.7.13.3</ecNumber>
    </recommendedName>
</protein>
<dbReference type="AlphaFoldDB" id="A0A1G6LT94"/>
<dbReference type="InterPro" id="IPR003594">
    <property type="entry name" value="HATPase_dom"/>
</dbReference>
<dbReference type="GO" id="GO:0005886">
    <property type="term" value="C:plasma membrane"/>
    <property type="evidence" value="ECO:0007669"/>
    <property type="project" value="UniProtKB-SubCell"/>
</dbReference>
<keyword evidence="12" id="KW-0812">Transmembrane</keyword>
<dbReference type="PROSITE" id="PS50109">
    <property type="entry name" value="HIS_KIN"/>
    <property type="match status" value="1"/>
</dbReference>
<keyword evidence="5" id="KW-0597">Phosphoprotein</keyword>
<dbReference type="InterPro" id="IPR036097">
    <property type="entry name" value="HisK_dim/P_sf"/>
</dbReference>
<evidence type="ECO:0000256" key="8">
    <source>
        <dbReference type="ARBA" id="ARBA00022777"/>
    </source>
</evidence>
<dbReference type="GO" id="GO:0004721">
    <property type="term" value="F:phosphoprotein phosphatase activity"/>
    <property type="evidence" value="ECO:0007669"/>
    <property type="project" value="TreeGrafter"/>
</dbReference>
<dbReference type="FunFam" id="3.30.565.10:FF:000006">
    <property type="entry name" value="Sensor histidine kinase WalK"/>
    <property type="match status" value="1"/>
</dbReference>
<keyword evidence="16" id="KW-1185">Reference proteome</keyword>
<evidence type="ECO:0000256" key="5">
    <source>
        <dbReference type="ARBA" id="ARBA00022553"/>
    </source>
</evidence>
<comment type="subcellular location">
    <subcellularLocation>
        <location evidence="2">Cell membrane</location>
        <topology evidence="2">Multi-pass membrane protein</topology>
    </subcellularLocation>
</comment>
<dbReference type="RefSeq" id="WP_090796626.1">
    <property type="nucleotide sequence ID" value="NZ_FMYI01000009.1"/>
</dbReference>
<dbReference type="GO" id="GO:0005524">
    <property type="term" value="F:ATP binding"/>
    <property type="evidence" value="ECO:0007669"/>
    <property type="project" value="UniProtKB-KW"/>
</dbReference>
<dbReference type="SMART" id="SM00388">
    <property type="entry name" value="HisKA"/>
    <property type="match status" value="1"/>
</dbReference>
<keyword evidence="12" id="KW-1133">Transmembrane helix</keyword>
<keyword evidence="11 12" id="KW-0472">Membrane</keyword>
<dbReference type="InterPro" id="IPR003660">
    <property type="entry name" value="HAMP_dom"/>
</dbReference>
<dbReference type="Pfam" id="PF00512">
    <property type="entry name" value="HisKA"/>
    <property type="match status" value="1"/>
</dbReference>